<gene>
    <name evidence="4" type="ORF">EKD16_25305</name>
</gene>
<keyword evidence="1" id="KW-0238">DNA-binding</keyword>
<geneLocation type="plasmid" evidence="5">
    <name>phim2</name>
</geneLocation>
<name>A0A4V0ZKF5_9ACTN</name>
<feature type="region of interest" description="Disordered" evidence="2">
    <location>
        <begin position="16"/>
        <end position="153"/>
    </location>
</feature>
<keyword evidence="4" id="KW-0614">Plasmid</keyword>
<dbReference type="KEGG" id="strr:EKD16_25305"/>
<evidence type="ECO:0000313" key="5">
    <source>
        <dbReference type="Proteomes" id="UP000292235"/>
    </source>
</evidence>
<dbReference type="Proteomes" id="UP000292235">
    <property type="component" value="Plasmid phiM2"/>
</dbReference>
<evidence type="ECO:0000259" key="3">
    <source>
        <dbReference type="Pfam" id="PF23359"/>
    </source>
</evidence>
<dbReference type="Pfam" id="PF23359">
    <property type="entry name" value="Lsr2_DNA-bd"/>
    <property type="match status" value="1"/>
</dbReference>
<dbReference type="InterPro" id="IPR055370">
    <property type="entry name" value="Lsr2_DNA-bd"/>
</dbReference>
<dbReference type="OrthoDB" id="9776021at2"/>
<accession>A0A4V0ZKF5</accession>
<protein>
    <recommendedName>
        <fullName evidence="3">Lsr2 DNA-binding domain-containing protein</fullName>
    </recommendedName>
</protein>
<keyword evidence="5" id="KW-1185">Reference proteome</keyword>
<feature type="domain" description="Lsr2 DNA-binding" evidence="3">
    <location>
        <begin position="148"/>
        <end position="182"/>
    </location>
</feature>
<dbReference type="EMBL" id="CP036456">
    <property type="protein sequence ID" value="QBI56802.1"/>
    <property type="molecule type" value="Genomic_DNA"/>
</dbReference>
<reference evidence="4 5" key="1">
    <citation type="submission" date="2019-02" db="EMBL/GenBank/DDBJ databases">
        <authorList>
            <person name="Khodamoradi S."/>
            <person name="Hahnke R.L."/>
            <person name="Kaempfer P."/>
            <person name="Schumann P."/>
            <person name="Rohde M."/>
            <person name="Steinert M."/>
            <person name="Luzhetskyy A."/>
            <person name="Wink J."/>
            <person name="Ruckert C."/>
        </authorList>
    </citation>
    <scope>NUCLEOTIDE SEQUENCE [LARGE SCALE GENOMIC DNA]</scope>
    <source>
        <strain evidence="4 5">M2</strain>
        <plasmid evidence="5">phim2</plasmid>
    </source>
</reference>
<dbReference type="GeneID" id="39493850"/>
<dbReference type="RefSeq" id="WP_131102966.1">
    <property type="nucleotide sequence ID" value="NZ_CP036456.1"/>
</dbReference>
<dbReference type="InterPro" id="IPR036625">
    <property type="entry name" value="E3-bd_dom_sf"/>
</dbReference>
<dbReference type="AlphaFoldDB" id="A0A4V0ZKF5"/>
<feature type="compositionally biased region" description="Basic and acidic residues" evidence="2">
    <location>
        <begin position="38"/>
        <end position="49"/>
    </location>
</feature>
<feature type="compositionally biased region" description="Basic and acidic residues" evidence="2">
    <location>
        <begin position="67"/>
        <end position="118"/>
    </location>
</feature>
<dbReference type="GO" id="GO:0003677">
    <property type="term" value="F:DNA binding"/>
    <property type="evidence" value="ECO:0007669"/>
    <property type="project" value="UniProtKB-KW"/>
</dbReference>
<evidence type="ECO:0000313" key="4">
    <source>
        <dbReference type="EMBL" id="QBI56802.1"/>
    </source>
</evidence>
<dbReference type="Gene3D" id="4.10.320.10">
    <property type="entry name" value="E3-binding domain"/>
    <property type="match status" value="1"/>
</dbReference>
<sequence>MSVRFENVRTGRVVEYDEPEDIAPPDAVYPTSNAKAMARRDASRRERLLKAMRSSRRWRTTTKAITRRTELQREHERREEERRRIEAQVRAEYDQKLENERAKWERDHDASDRDKGTTDDGGPQGPVGKSDAQSVGDQPAKATPERAEPSQAEVRAWAKGQGYENVPARGTLPEDIIAAYKAEHPGG</sequence>
<evidence type="ECO:0000256" key="2">
    <source>
        <dbReference type="SAM" id="MobiDB-lite"/>
    </source>
</evidence>
<evidence type="ECO:0000256" key="1">
    <source>
        <dbReference type="ARBA" id="ARBA00023125"/>
    </source>
</evidence>
<dbReference type="GO" id="GO:0016746">
    <property type="term" value="F:acyltransferase activity"/>
    <property type="evidence" value="ECO:0007669"/>
    <property type="project" value="InterPro"/>
</dbReference>
<proteinExistence type="predicted"/>
<organism evidence="4 5">
    <name type="scientific">Streptomonospora litoralis</name>
    <dbReference type="NCBI Taxonomy" id="2498135"/>
    <lineage>
        <taxon>Bacteria</taxon>
        <taxon>Bacillati</taxon>
        <taxon>Actinomycetota</taxon>
        <taxon>Actinomycetes</taxon>
        <taxon>Streptosporangiales</taxon>
        <taxon>Nocardiopsidaceae</taxon>
        <taxon>Streptomonospora</taxon>
    </lineage>
</organism>